<evidence type="ECO:0000313" key="9">
    <source>
        <dbReference type="Proteomes" id="UP000653305"/>
    </source>
</evidence>
<dbReference type="GO" id="GO:0005874">
    <property type="term" value="C:microtubule"/>
    <property type="evidence" value="ECO:0007669"/>
    <property type="project" value="UniProtKB-KW"/>
</dbReference>
<comment type="caution">
    <text evidence="8">The sequence shown here is derived from an EMBL/GenBank/DDBJ whole genome shotgun (WGS) entry which is preliminary data.</text>
</comment>
<name>A0A830C3T2_9LAMI</name>
<feature type="compositionally biased region" description="Basic and acidic residues" evidence="6">
    <location>
        <begin position="152"/>
        <end position="165"/>
    </location>
</feature>
<dbReference type="OrthoDB" id="758458at2759"/>
<feature type="compositionally biased region" description="Polar residues" evidence="6">
    <location>
        <begin position="287"/>
        <end position="313"/>
    </location>
</feature>
<keyword evidence="4" id="KW-0493">Microtubule</keyword>
<evidence type="ECO:0000259" key="7">
    <source>
        <dbReference type="Pfam" id="PF06886"/>
    </source>
</evidence>
<feature type="compositionally biased region" description="Polar residues" evidence="6">
    <location>
        <begin position="137"/>
        <end position="151"/>
    </location>
</feature>
<organism evidence="8 9">
    <name type="scientific">Phtheirospermum japonicum</name>
    <dbReference type="NCBI Taxonomy" id="374723"/>
    <lineage>
        <taxon>Eukaryota</taxon>
        <taxon>Viridiplantae</taxon>
        <taxon>Streptophyta</taxon>
        <taxon>Embryophyta</taxon>
        <taxon>Tracheophyta</taxon>
        <taxon>Spermatophyta</taxon>
        <taxon>Magnoliopsida</taxon>
        <taxon>eudicotyledons</taxon>
        <taxon>Gunneridae</taxon>
        <taxon>Pentapetalae</taxon>
        <taxon>asterids</taxon>
        <taxon>lamiids</taxon>
        <taxon>Lamiales</taxon>
        <taxon>Orobanchaceae</taxon>
        <taxon>Orobanchaceae incertae sedis</taxon>
        <taxon>Phtheirospermum</taxon>
    </lineage>
</organism>
<dbReference type="EMBL" id="BMAC01000226">
    <property type="protein sequence ID" value="GFP90833.1"/>
    <property type="molecule type" value="Genomic_DNA"/>
</dbReference>
<dbReference type="AlphaFoldDB" id="A0A830C3T2"/>
<feature type="compositionally biased region" description="Basic and acidic residues" evidence="6">
    <location>
        <begin position="365"/>
        <end position="382"/>
    </location>
</feature>
<dbReference type="InterPro" id="IPR027329">
    <property type="entry name" value="TPX2_C"/>
</dbReference>
<feature type="region of interest" description="Disordered" evidence="6">
    <location>
        <begin position="239"/>
        <end position="258"/>
    </location>
</feature>
<dbReference type="InterPro" id="IPR044216">
    <property type="entry name" value="WDL7"/>
</dbReference>
<feature type="compositionally biased region" description="Polar residues" evidence="6">
    <location>
        <begin position="325"/>
        <end position="361"/>
    </location>
</feature>
<evidence type="ECO:0000256" key="6">
    <source>
        <dbReference type="SAM" id="MobiDB-lite"/>
    </source>
</evidence>
<feature type="region of interest" description="Disordered" evidence="6">
    <location>
        <begin position="131"/>
        <end position="176"/>
    </location>
</feature>
<dbReference type="PANTHER" id="PTHR47067">
    <property type="entry name" value="TPX2 (TARGETING PROTEIN FOR XKLP2) PROTEIN FAMILY-RELATED"/>
    <property type="match status" value="1"/>
</dbReference>
<keyword evidence="9" id="KW-1185">Reference proteome</keyword>
<comment type="subcellular location">
    <subcellularLocation>
        <location evidence="1">Cytoplasm</location>
        <location evidence="1">Cytoskeleton</location>
    </subcellularLocation>
</comment>
<protein>
    <submittedName>
        <fullName evidence="8">Protein wvd2-like 1</fullName>
    </submittedName>
</protein>
<evidence type="ECO:0000256" key="3">
    <source>
        <dbReference type="ARBA" id="ARBA00022490"/>
    </source>
</evidence>
<feature type="domain" description="TPX2 C-terminal" evidence="7">
    <location>
        <begin position="228"/>
        <end position="285"/>
    </location>
</feature>
<gene>
    <name evidence="8" type="ORF">PHJA_001227200</name>
</gene>
<accession>A0A830C3T2</accession>
<dbReference type="Pfam" id="PF06886">
    <property type="entry name" value="TPX2"/>
    <property type="match status" value="1"/>
</dbReference>
<keyword evidence="3" id="KW-0963">Cytoplasm</keyword>
<keyword evidence="5" id="KW-0206">Cytoskeleton</keyword>
<evidence type="ECO:0000256" key="2">
    <source>
        <dbReference type="ARBA" id="ARBA00005885"/>
    </source>
</evidence>
<comment type="similarity">
    <text evidence="2">Belongs to the TPX2 family.</text>
</comment>
<reference evidence="8" key="1">
    <citation type="submission" date="2020-07" db="EMBL/GenBank/DDBJ databases">
        <title>Ethylene signaling mediates host invasion by parasitic plants.</title>
        <authorList>
            <person name="Yoshida S."/>
        </authorList>
    </citation>
    <scope>NUCLEOTIDE SEQUENCE</scope>
    <source>
        <strain evidence="8">Okayama</strain>
    </source>
</reference>
<evidence type="ECO:0000313" key="8">
    <source>
        <dbReference type="EMBL" id="GFP90833.1"/>
    </source>
</evidence>
<evidence type="ECO:0000256" key="4">
    <source>
        <dbReference type="ARBA" id="ARBA00022701"/>
    </source>
</evidence>
<sequence>MVLYLEEVEKCSKPGSVIEKKAYFEAHFRKKGILRLSSPESPNEYQTSENHIIEKTGYDDESNHTDAVYNGTSTCEAQFELSCDVTDNADCISDHAKVGSFSEIEMKGNLDGEKSNMDTCHVSSVTICPFSDDRATEGNSDATSPISQRGSSSKEKIQSRVDITKPRSAPQVSAAQSKIYISNKSSKVSEEKNNKTVNNVLIRSKAEKKISLADAKGKQQMHKTPKNELDTKLEEKMHAKEAKMHQLQSKTQHKTEAEMKQLRKSLNFKATPLPSFYRDSDRKKATTIDSKPQKTRTSLSSRGTRVSENSRLSCTAGKHEASGPPQASTSCHSTLTSDSNPSSPSAVNSKGRPSQAVINSQQKHKGAEVKRAIDRGKTVDGKQKKRTERTIHAAFTNGSRTGHKRVVTA</sequence>
<proteinExistence type="inferred from homology"/>
<dbReference type="Proteomes" id="UP000653305">
    <property type="component" value="Unassembled WGS sequence"/>
</dbReference>
<evidence type="ECO:0000256" key="5">
    <source>
        <dbReference type="ARBA" id="ARBA00023212"/>
    </source>
</evidence>
<evidence type="ECO:0000256" key="1">
    <source>
        <dbReference type="ARBA" id="ARBA00004245"/>
    </source>
</evidence>
<feature type="region of interest" description="Disordered" evidence="6">
    <location>
        <begin position="263"/>
        <end position="409"/>
    </location>
</feature>
<dbReference type="PANTHER" id="PTHR47067:SF6">
    <property type="entry name" value="PROTEIN WVD2-LIKE 7"/>
    <property type="match status" value="1"/>
</dbReference>